<organism evidence="2 3">
    <name type="scientific">Fomitopsis schrenkii</name>
    <name type="common">Brown rot fungus</name>
    <dbReference type="NCBI Taxonomy" id="2126942"/>
    <lineage>
        <taxon>Eukaryota</taxon>
        <taxon>Fungi</taxon>
        <taxon>Dikarya</taxon>
        <taxon>Basidiomycota</taxon>
        <taxon>Agaricomycotina</taxon>
        <taxon>Agaricomycetes</taxon>
        <taxon>Polyporales</taxon>
        <taxon>Fomitopsis</taxon>
    </lineage>
</organism>
<reference evidence="2 3" key="1">
    <citation type="journal article" date="2012" name="Science">
        <title>The Paleozoic origin of enzymatic lignin decomposition reconstructed from 31 fungal genomes.</title>
        <authorList>
            <person name="Floudas D."/>
            <person name="Binder M."/>
            <person name="Riley R."/>
            <person name="Barry K."/>
            <person name="Blanchette R.A."/>
            <person name="Henrissat B."/>
            <person name="Martinez A.T."/>
            <person name="Otillar R."/>
            <person name="Spatafora J.W."/>
            <person name="Yadav J.S."/>
            <person name="Aerts A."/>
            <person name="Benoit I."/>
            <person name="Boyd A."/>
            <person name="Carlson A."/>
            <person name="Copeland A."/>
            <person name="Coutinho P.M."/>
            <person name="de Vries R.P."/>
            <person name="Ferreira P."/>
            <person name="Findley K."/>
            <person name="Foster B."/>
            <person name="Gaskell J."/>
            <person name="Glotzer D."/>
            <person name="Gorecki P."/>
            <person name="Heitman J."/>
            <person name="Hesse C."/>
            <person name="Hori C."/>
            <person name="Igarashi K."/>
            <person name="Jurgens J.A."/>
            <person name="Kallen N."/>
            <person name="Kersten P."/>
            <person name="Kohler A."/>
            <person name="Kuees U."/>
            <person name="Kumar T.K.A."/>
            <person name="Kuo A."/>
            <person name="LaButti K."/>
            <person name="Larrondo L.F."/>
            <person name="Lindquist E."/>
            <person name="Ling A."/>
            <person name="Lombard V."/>
            <person name="Lucas S."/>
            <person name="Lundell T."/>
            <person name="Martin R."/>
            <person name="McLaughlin D.J."/>
            <person name="Morgenstern I."/>
            <person name="Morin E."/>
            <person name="Murat C."/>
            <person name="Nagy L.G."/>
            <person name="Nolan M."/>
            <person name="Ohm R.A."/>
            <person name="Patyshakuliyeva A."/>
            <person name="Rokas A."/>
            <person name="Ruiz-Duenas F.J."/>
            <person name="Sabat G."/>
            <person name="Salamov A."/>
            <person name="Samejima M."/>
            <person name="Schmutz J."/>
            <person name="Slot J.C."/>
            <person name="St John F."/>
            <person name="Stenlid J."/>
            <person name="Sun H."/>
            <person name="Sun S."/>
            <person name="Syed K."/>
            <person name="Tsang A."/>
            <person name="Wiebenga A."/>
            <person name="Young D."/>
            <person name="Pisabarro A."/>
            <person name="Eastwood D.C."/>
            <person name="Martin F."/>
            <person name="Cullen D."/>
            <person name="Grigoriev I.V."/>
            <person name="Hibbett D.S."/>
        </authorList>
    </citation>
    <scope>NUCLEOTIDE SEQUENCE</scope>
    <source>
        <strain evidence="3">FP-58527</strain>
    </source>
</reference>
<dbReference type="EMBL" id="KE504297">
    <property type="protein sequence ID" value="EPS93120.1"/>
    <property type="molecule type" value="Genomic_DNA"/>
</dbReference>
<proteinExistence type="predicted"/>
<accession>S8ETQ5</accession>
<evidence type="ECO:0000313" key="2">
    <source>
        <dbReference type="EMBL" id="EPS93120.1"/>
    </source>
</evidence>
<dbReference type="HOGENOM" id="CLU_154011_0_0_1"/>
<dbReference type="Proteomes" id="UP000015241">
    <property type="component" value="Unassembled WGS sequence"/>
</dbReference>
<keyword evidence="1" id="KW-1133">Transmembrane helix</keyword>
<dbReference type="AlphaFoldDB" id="S8ETQ5"/>
<keyword evidence="3" id="KW-1185">Reference proteome</keyword>
<evidence type="ECO:0000256" key="1">
    <source>
        <dbReference type="SAM" id="Phobius"/>
    </source>
</evidence>
<sequence length="111" mass="12476">MYEPTLTIRLFSPDAGMWLQLTLETATDFWLLVQCLGMATEIPTPENGEDYEAFLEDMEYLLDVATQFEDHMEAGISSIAERKGSERLVMVNAIFLAFISGILICDFIGLS</sequence>
<dbReference type="InParanoid" id="S8ETQ5"/>
<name>S8ETQ5_FOMSC</name>
<keyword evidence="1" id="KW-0472">Membrane</keyword>
<gene>
    <name evidence="2" type="ORF">FOMPIDRAFT_1056253</name>
</gene>
<feature type="transmembrane region" description="Helical" evidence="1">
    <location>
        <begin position="88"/>
        <end position="110"/>
    </location>
</feature>
<keyword evidence="1" id="KW-0812">Transmembrane</keyword>
<evidence type="ECO:0000313" key="3">
    <source>
        <dbReference type="Proteomes" id="UP000015241"/>
    </source>
</evidence>
<protein>
    <submittedName>
        <fullName evidence="2">Uncharacterized protein</fullName>
    </submittedName>
</protein>